<gene>
    <name evidence="1" type="ORF">PanWU01x14_128270</name>
</gene>
<dbReference type="Proteomes" id="UP000237105">
    <property type="component" value="Unassembled WGS sequence"/>
</dbReference>
<comment type="caution">
    <text evidence="1">The sequence shown here is derived from an EMBL/GenBank/DDBJ whole genome shotgun (WGS) entry which is preliminary data.</text>
</comment>
<name>A0A2P5CS28_PARAD</name>
<accession>A0A2P5CS28</accession>
<dbReference type="EMBL" id="JXTB01000100">
    <property type="protein sequence ID" value="PON63850.1"/>
    <property type="molecule type" value="Genomic_DNA"/>
</dbReference>
<proteinExistence type="predicted"/>
<reference evidence="2" key="1">
    <citation type="submission" date="2016-06" db="EMBL/GenBank/DDBJ databases">
        <title>Parallel loss of symbiosis genes in relatives of nitrogen-fixing non-legume Parasponia.</title>
        <authorList>
            <person name="Van Velzen R."/>
            <person name="Holmer R."/>
            <person name="Bu F."/>
            <person name="Rutten L."/>
            <person name="Van Zeijl A."/>
            <person name="Liu W."/>
            <person name="Santuari L."/>
            <person name="Cao Q."/>
            <person name="Sharma T."/>
            <person name="Shen D."/>
            <person name="Roswanjaya Y."/>
            <person name="Wardhani T."/>
            <person name="Kalhor M.S."/>
            <person name="Jansen J."/>
            <person name="Van den Hoogen J."/>
            <person name="Gungor B."/>
            <person name="Hartog M."/>
            <person name="Hontelez J."/>
            <person name="Verver J."/>
            <person name="Yang W.-C."/>
            <person name="Schijlen E."/>
            <person name="Repin R."/>
            <person name="Schilthuizen M."/>
            <person name="Schranz E."/>
            <person name="Heidstra R."/>
            <person name="Miyata K."/>
            <person name="Fedorova E."/>
            <person name="Kohlen W."/>
            <person name="Bisseling T."/>
            <person name="Smit S."/>
            <person name="Geurts R."/>
        </authorList>
    </citation>
    <scope>NUCLEOTIDE SEQUENCE [LARGE SCALE GENOMIC DNA]</scope>
    <source>
        <strain evidence="2">cv. WU1-14</strain>
    </source>
</reference>
<keyword evidence="2" id="KW-1185">Reference proteome</keyword>
<sequence>MEDDHLLFEKNCETNDGIKVLLETIYRKGSRGPFLSNQSEAQPYAYLTLKANDQALRSNKQTSTPKFASFPNLSLFDLETLLLSVLKNFRYLVVFNMTPRIETMLGRAILLCALSL</sequence>
<organism evidence="1 2">
    <name type="scientific">Parasponia andersonii</name>
    <name type="common">Sponia andersonii</name>
    <dbReference type="NCBI Taxonomy" id="3476"/>
    <lineage>
        <taxon>Eukaryota</taxon>
        <taxon>Viridiplantae</taxon>
        <taxon>Streptophyta</taxon>
        <taxon>Embryophyta</taxon>
        <taxon>Tracheophyta</taxon>
        <taxon>Spermatophyta</taxon>
        <taxon>Magnoliopsida</taxon>
        <taxon>eudicotyledons</taxon>
        <taxon>Gunneridae</taxon>
        <taxon>Pentapetalae</taxon>
        <taxon>rosids</taxon>
        <taxon>fabids</taxon>
        <taxon>Rosales</taxon>
        <taxon>Cannabaceae</taxon>
        <taxon>Parasponia</taxon>
    </lineage>
</organism>
<evidence type="ECO:0000313" key="2">
    <source>
        <dbReference type="Proteomes" id="UP000237105"/>
    </source>
</evidence>
<evidence type="ECO:0000313" key="1">
    <source>
        <dbReference type="EMBL" id="PON63850.1"/>
    </source>
</evidence>
<protein>
    <submittedName>
        <fullName evidence="1">Uncharacterized protein</fullName>
    </submittedName>
</protein>
<dbReference type="AlphaFoldDB" id="A0A2P5CS28"/>